<dbReference type="EMBL" id="JACIHM010000003">
    <property type="protein sequence ID" value="MBB4446815.1"/>
    <property type="molecule type" value="Genomic_DNA"/>
</dbReference>
<evidence type="ECO:0000313" key="5">
    <source>
        <dbReference type="Proteomes" id="UP000524535"/>
    </source>
</evidence>
<proteinExistence type="predicted"/>
<name>A0A7W6TEV2_9HYPH</name>
<dbReference type="RefSeq" id="WP_183825037.1">
    <property type="nucleotide sequence ID" value="NZ_JACIGW010000003.1"/>
</dbReference>
<reference evidence="4 5" key="1">
    <citation type="submission" date="2020-08" db="EMBL/GenBank/DDBJ databases">
        <title>Genomic Encyclopedia of Type Strains, Phase IV (KMG-V): Genome sequencing to study the core and pangenomes of soil and plant-associated prokaryotes.</title>
        <authorList>
            <person name="Whitman W."/>
        </authorList>
    </citation>
    <scope>NUCLEOTIDE SEQUENCE [LARGE SCALE GENOMIC DNA]</scope>
    <source>
        <strain evidence="2 5">SEMIA 444</strain>
        <strain evidence="1 4">SEMIA 448</strain>
        <strain evidence="3 6">SEMIA 452</strain>
    </source>
</reference>
<keyword evidence="5" id="KW-1185">Reference proteome</keyword>
<evidence type="ECO:0000313" key="1">
    <source>
        <dbReference type="EMBL" id="MBB4349594.1"/>
    </source>
</evidence>
<dbReference type="EMBL" id="JACIGY010000003">
    <property type="protein sequence ID" value="MBB4412184.1"/>
    <property type="molecule type" value="Genomic_DNA"/>
</dbReference>
<evidence type="ECO:0000313" key="3">
    <source>
        <dbReference type="EMBL" id="MBB4446815.1"/>
    </source>
</evidence>
<comment type="caution">
    <text evidence="2">The sequence shown here is derived from an EMBL/GenBank/DDBJ whole genome shotgun (WGS) entry which is preliminary data.</text>
</comment>
<evidence type="ECO:0000313" key="4">
    <source>
        <dbReference type="Proteomes" id="UP000520770"/>
    </source>
</evidence>
<dbReference type="Proteomes" id="UP000576087">
    <property type="component" value="Unassembled WGS sequence"/>
</dbReference>
<accession>A0A7W6TEV2</accession>
<evidence type="ECO:0000313" key="6">
    <source>
        <dbReference type="Proteomes" id="UP000576087"/>
    </source>
</evidence>
<protein>
    <submittedName>
        <fullName evidence="2">Uncharacterized protein</fullName>
    </submittedName>
</protein>
<evidence type="ECO:0000313" key="2">
    <source>
        <dbReference type="EMBL" id="MBB4412184.1"/>
    </source>
</evidence>
<sequence>MAVQSYFRIAKSGLVTGSRDFTECQYATASIKYRILAIRKMSVKFQKG</sequence>
<dbReference type="Proteomes" id="UP000524535">
    <property type="component" value="Unassembled WGS sequence"/>
</dbReference>
<dbReference type="Proteomes" id="UP000520770">
    <property type="component" value="Unassembled WGS sequence"/>
</dbReference>
<gene>
    <name evidence="2" type="ORF">GGE31_002697</name>
    <name evidence="1" type="ORF">GGE33_003356</name>
    <name evidence="3" type="ORF">GGE35_002637</name>
</gene>
<dbReference type="EMBL" id="JACIGW010000003">
    <property type="protein sequence ID" value="MBB4349594.1"/>
    <property type="molecule type" value="Genomic_DNA"/>
</dbReference>
<organism evidence="2 5">
    <name type="scientific">Aliirhizobium cellulosilyticum</name>
    <dbReference type="NCBI Taxonomy" id="393664"/>
    <lineage>
        <taxon>Bacteria</taxon>
        <taxon>Pseudomonadati</taxon>
        <taxon>Pseudomonadota</taxon>
        <taxon>Alphaproteobacteria</taxon>
        <taxon>Hyphomicrobiales</taxon>
        <taxon>Rhizobiaceae</taxon>
        <taxon>Aliirhizobium</taxon>
    </lineage>
</organism>
<dbReference type="AlphaFoldDB" id="A0A7W6TEV2"/>